<dbReference type="InterPro" id="IPR004358">
    <property type="entry name" value="Sig_transdc_His_kin-like_C"/>
</dbReference>
<dbReference type="PROSITE" id="PS50109">
    <property type="entry name" value="HIS_KIN"/>
    <property type="match status" value="1"/>
</dbReference>
<protein>
    <recommendedName>
        <fullName evidence="2">histidine kinase</fullName>
        <ecNumber evidence="2">2.7.13.3</ecNumber>
    </recommendedName>
</protein>
<dbReference type="PRINTS" id="PR00344">
    <property type="entry name" value="BCTRLSENSOR"/>
</dbReference>
<dbReference type="Gene3D" id="3.30.565.10">
    <property type="entry name" value="Histidine kinase-like ATPase, C-terminal domain"/>
    <property type="match status" value="1"/>
</dbReference>
<dbReference type="AlphaFoldDB" id="A0A2S9WZA1"/>
<dbReference type="PANTHER" id="PTHR43047:SF72">
    <property type="entry name" value="OSMOSENSING HISTIDINE PROTEIN KINASE SLN1"/>
    <property type="match status" value="1"/>
</dbReference>
<dbReference type="GO" id="GO:0000155">
    <property type="term" value="F:phosphorelay sensor kinase activity"/>
    <property type="evidence" value="ECO:0007669"/>
    <property type="project" value="TreeGrafter"/>
</dbReference>
<comment type="catalytic activity">
    <reaction evidence="1">
        <text>ATP + protein L-histidine = ADP + protein N-phospho-L-histidine.</text>
        <dbReference type="EC" id="2.7.13.3"/>
    </reaction>
</comment>
<evidence type="ECO:0000256" key="1">
    <source>
        <dbReference type="ARBA" id="ARBA00000085"/>
    </source>
</evidence>
<dbReference type="SUPFAM" id="SSF55874">
    <property type="entry name" value="ATPase domain of HSP90 chaperone/DNA topoisomerase II/histidine kinase"/>
    <property type="match status" value="1"/>
</dbReference>
<dbReference type="Pfam" id="PF02518">
    <property type="entry name" value="HATPase_c"/>
    <property type="match status" value="1"/>
</dbReference>
<organism evidence="6 7">
    <name type="scientific">Chromobacterium amazonense</name>
    <dbReference type="NCBI Taxonomy" id="1382803"/>
    <lineage>
        <taxon>Bacteria</taxon>
        <taxon>Pseudomonadati</taxon>
        <taxon>Pseudomonadota</taxon>
        <taxon>Betaproteobacteria</taxon>
        <taxon>Neisseriales</taxon>
        <taxon>Chromobacteriaceae</taxon>
        <taxon>Chromobacterium</taxon>
    </lineage>
</organism>
<dbReference type="Proteomes" id="UP000239469">
    <property type="component" value="Unassembled WGS sequence"/>
</dbReference>
<dbReference type="GO" id="GO:0005886">
    <property type="term" value="C:plasma membrane"/>
    <property type="evidence" value="ECO:0007669"/>
    <property type="project" value="TreeGrafter"/>
</dbReference>
<evidence type="ECO:0000256" key="4">
    <source>
        <dbReference type="ARBA" id="ARBA00022777"/>
    </source>
</evidence>
<proteinExistence type="predicted"/>
<evidence type="ECO:0000313" key="7">
    <source>
        <dbReference type="Proteomes" id="UP000239469"/>
    </source>
</evidence>
<keyword evidence="3" id="KW-0808">Transferase</keyword>
<dbReference type="InterPro" id="IPR003594">
    <property type="entry name" value="HATPase_dom"/>
</dbReference>
<name>A0A2S9WZA1_9NEIS</name>
<evidence type="ECO:0000313" key="6">
    <source>
        <dbReference type="EMBL" id="PRP68789.1"/>
    </source>
</evidence>
<gene>
    <name evidence="6" type="ORF">BUE93_20280</name>
</gene>
<evidence type="ECO:0000256" key="2">
    <source>
        <dbReference type="ARBA" id="ARBA00012438"/>
    </source>
</evidence>
<dbReference type="GO" id="GO:0009927">
    <property type="term" value="F:histidine phosphotransfer kinase activity"/>
    <property type="evidence" value="ECO:0007669"/>
    <property type="project" value="TreeGrafter"/>
</dbReference>
<dbReference type="EC" id="2.7.13.3" evidence="2"/>
<evidence type="ECO:0000259" key="5">
    <source>
        <dbReference type="PROSITE" id="PS50109"/>
    </source>
</evidence>
<evidence type="ECO:0000256" key="3">
    <source>
        <dbReference type="ARBA" id="ARBA00022679"/>
    </source>
</evidence>
<comment type="caution">
    <text evidence="6">The sequence shown here is derived from an EMBL/GenBank/DDBJ whole genome shotgun (WGS) entry which is preliminary data.</text>
</comment>
<dbReference type="PANTHER" id="PTHR43047">
    <property type="entry name" value="TWO-COMPONENT HISTIDINE PROTEIN KINASE"/>
    <property type="match status" value="1"/>
</dbReference>
<dbReference type="InterPro" id="IPR036890">
    <property type="entry name" value="HATPase_C_sf"/>
</dbReference>
<sequence length="209" mass="23825">MASPIQTISYGLNYAQLKITDDSLIDLFVEMDQAIEKVELQIKEIADYSRLELGIVKIAYENFDLSELINEIVYKYRDKYKGKIVFVKSKNKFIMLSDRLKIYKALDNLISNSCKFNNGGTVYVNYRIKKIRKEETLIIRVRDKGIGIANADIIKIFDPFYQVDTKQNRVGMGLGLSIVKHTVDILGGQVSVKSILGKGSVFTIKLKVR</sequence>
<reference evidence="6 7" key="1">
    <citation type="submission" date="2017-01" db="EMBL/GenBank/DDBJ databases">
        <title>New insights into the genetic diversity of Chromobacterium isolated from tropical freshwater lake.</title>
        <authorList>
            <person name="Santos A.B."/>
            <person name="Nascimento A.M."/>
            <person name="Da Silva P.C."/>
        </authorList>
    </citation>
    <scope>NUCLEOTIDE SEQUENCE [LARGE SCALE GENOMIC DNA]</scope>
    <source>
        <strain evidence="6 7">56AF</strain>
    </source>
</reference>
<dbReference type="EMBL" id="MTBD01000037">
    <property type="protein sequence ID" value="PRP68789.1"/>
    <property type="molecule type" value="Genomic_DNA"/>
</dbReference>
<feature type="domain" description="Histidine kinase" evidence="5">
    <location>
        <begin position="1"/>
        <end position="209"/>
    </location>
</feature>
<dbReference type="SMART" id="SM00387">
    <property type="entry name" value="HATPase_c"/>
    <property type="match status" value="1"/>
</dbReference>
<dbReference type="InterPro" id="IPR005467">
    <property type="entry name" value="His_kinase_dom"/>
</dbReference>
<keyword evidence="4" id="KW-0418">Kinase</keyword>
<accession>A0A2S9WZA1</accession>